<dbReference type="EMBL" id="FQVL01000024">
    <property type="protein sequence ID" value="SHF42154.1"/>
    <property type="molecule type" value="Genomic_DNA"/>
</dbReference>
<organism evidence="1 2">
    <name type="scientific">Seinonella peptonophila</name>
    <dbReference type="NCBI Taxonomy" id="112248"/>
    <lineage>
        <taxon>Bacteria</taxon>
        <taxon>Bacillati</taxon>
        <taxon>Bacillota</taxon>
        <taxon>Bacilli</taxon>
        <taxon>Bacillales</taxon>
        <taxon>Thermoactinomycetaceae</taxon>
        <taxon>Seinonella</taxon>
    </lineage>
</organism>
<gene>
    <name evidence="1" type="ORF">SAMN05444392_12414</name>
</gene>
<protein>
    <submittedName>
        <fullName evidence="1">Uncharacterized protein</fullName>
    </submittedName>
</protein>
<evidence type="ECO:0000313" key="1">
    <source>
        <dbReference type="EMBL" id="SHF42154.1"/>
    </source>
</evidence>
<proteinExistence type="predicted"/>
<dbReference type="AlphaFoldDB" id="A0A1M5BHT7"/>
<name>A0A1M5BHT7_9BACL</name>
<reference evidence="1 2" key="1">
    <citation type="submission" date="2016-11" db="EMBL/GenBank/DDBJ databases">
        <authorList>
            <person name="Jaros S."/>
            <person name="Januszkiewicz K."/>
            <person name="Wedrychowicz H."/>
        </authorList>
    </citation>
    <scope>NUCLEOTIDE SEQUENCE [LARGE SCALE GENOMIC DNA]</scope>
    <source>
        <strain evidence="1 2">DSM 44666</strain>
    </source>
</reference>
<dbReference type="STRING" id="112248.SAMN05444392_12414"/>
<evidence type="ECO:0000313" key="2">
    <source>
        <dbReference type="Proteomes" id="UP000184476"/>
    </source>
</evidence>
<dbReference type="Proteomes" id="UP000184476">
    <property type="component" value="Unassembled WGS sequence"/>
</dbReference>
<keyword evidence="2" id="KW-1185">Reference proteome</keyword>
<sequence>MVKMNDQIQSPSALDSCPNVIRFPVLPLGGLISYGVVSEVDFKGLKLPAIVDENDEFWFITKDATNLIGVKDHTTATKAFENDEKLLRKLGVPAQKVLHKAEIYY</sequence>
<accession>A0A1M5BHT7</accession>